<feature type="transmembrane region" description="Helical" evidence="5">
    <location>
        <begin position="243"/>
        <end position="269"/>
    </location>
</feature>
<feature type="transmembrane region" description="Helical" evidence="5">
    <location>
        <begin position="42"/>
        <end position="64"/>
    </location>
</feature>
<dbReference type="PANTHER" id="PTHR43471">
    <property type="entry name" value="ABC TRANSPORTER PERMEASE"/>
    <property type="match status" value="1"/>
</dbReference>
<evidence type="ECO:0000256" key="3">
    <source>
        <dbReference type="ARBA" id="ARBA00022989"/>
    </source>
</evidence>
<feature type="transmembrane region" description="Helical" evidence="5">
    <location>
        <begin position="312"/>
        <end position="333"/>
    </location>
</feature>
<protein>
    <submittedName>
        <fullName evidence="7">ABC transporter permease</fullName>
    </submittedName>
</protein>
<keyword evidence="8" id="KW-1185">Reference proteome</keyword>
<dbReference type="Proteomes" id="UP001170379">
    <property type="component" value="Unassembled WGS sequence"/>
</dbReference>
<proteinExistence type="predicted"/>
<accession>A0ABT7C845</accession>
<evidence type="ECO:0000313" key="8">
    <source>
        <dbReference type="Proteomes" id="UP001170379"/>
    </source>
</evidence>
<evidence type="ECO:0000256" key="1">
    <source>
        <dbReference type="ARBA" id="ARBA00004141"/>
    </source>
</evidence>
<reference evidence="7" key="2">
    <citation type="journal article" date="2022" name="Sci. Rep.">
        <title>In silico prediction of the enzymes involved in the degradation of the herbicide molinate by Gulosibacter molinativorax ON4T.</title>
        <authorList>
            <person name="Lopes A.R."/>
            <person name="Bunin E."/>
            <person name="Viana A.T."/>
            <person name="Froufe H."/>
            <person name="Munoz-Merida A."/>
            <person name="Pinho D."/>
            <person name="Figueiredo J."/>
            <person name="Barroso C."/>
            <person name="Vaz-Moreira I."/>
            <person name="Bellanger X."/>
            <person name="Egas C."/>
            <person name="Nunes O.C."/>
        </authorList>
    </citation>
    <scope>NUCLEOTIDE SEQUENCE</scope>
    <source>
        <strain evidence="7">ON4</strain>
    </source>
</reference>
<evidence type="ECO:0000256" key="2">
    <source>
        <dbReference type="ARBA" id="ARBA00022692"/>
    </source>
</evidence>
<dbReference type="InterPro" id="IPR013525">
    <property type="entry name" value="ABC2_TM"/>
</dbReference>
<name>A0ABT7C845_9MICO</name>
<evidence type="ECO:0000256" key="5">
    <source>
        <dbReference type="SAM" id="Phobius"/>
    </source>
</evidence>
<feature type="domain" description="ABC-2 type transporter transmembrane" evidence="6">
    <location>
        <begin position="41"/>
        <end position="386"/>
    </location>
</feature>
<dbReference type="EMBL" id="PXVD01000012">
    <property type="protein sequence ID" value="MDJ1371363.1"/>
    <property type="molecule type" value="Genomic_DNA"/>
</dbReference>
<keyword evidence="2 5" id="KW-0812">Transmembrane</keyword>
<comment type="caution">
    <text evidence="7">The sequence shown here is derived from an EMBL/GenBank/DDBJ whole genome shotgun (WGS) entry which is preliminary data.</text>
</comment>
<feature type="transmembrane region" description="Helical" evidence="5">
    <location>
        <begin position="281"/>
        <end position="300"/>
    </location>
</feature>
<evidence type="ECO:0000259" key="6">
    <source>
        <dbReference type="Pfam" id="PF12698"/>
    </source>
</evidence>
<gene>
    <name evidence="7" type="ORF">C7K25_08275</name>
</gene>
<feature type="transmembrane region" description="Helical" evidence="5">
    <location>
        <begin position="188"/>
        <end position="209"/>
    </location>
</feature>
<feature type="transmembrane region" description="Helical" evidence="5">
    <location>
        <begin position="368"/>
        <end position="386"/>
    </location>
</feature>
<dbReference type="PANTHER" id="PTHR43471:SF3">
    <property type="entry name" value="ABC TRANSPORTER PERMEASE PROTEIN NATB"/>
    <property type="match status" value="1"/>
</dbReference>
<dbReference type="RefSeq" id="WP_051266835.1">
    <property type="nucleotide sequence ID" value="NZ_CP028426.1"/>
</dbReference>
<comment type="subcellular location">
    <subcellularLocation>
        <location evidence="1">Membrane</location>
        <topology evidence="1">Multi-pass membrane protein</topology>
    </subcellularLocation>
</comment>
<reference evidence="7" key="1">
    <citation type="submission" date="2018-03" db="EMBL/GenBank/DDBJ databases">
        <authorList>
            <person name="Nunes O.C."/>
            <person name="Lopes A.R."/>
            <person name="Froufe H."/>
            <person name="Munoz-Merida A."/>
            <person name="Barroso C."/>
            <person name="Egas C."/>
        </authorList>
    </citation>
    <scope>NUCLEOTIDE SEQUENCE</scope>
    <source>
        <strain evidence="7">ON4</strain>
    </source>
</reference>
<sequence>MSEREKPQSPAKAQTLAQPLSRAQGIRLIAKREVDTTLRSKAFVWSFVIVLVVVAIGILAQGFIGKFMESMVVGGDEVVVASTVDVEQLGVLGADSNIVFTGADSATAAVDAVRNGDAQVALVSGAEAATLELYGNDGAALDQSLDGGTLALQPMVLIGETSVPTSVDSLLTYSPVQGFLQQDAAQDFMFLFLMSTAFALVYFMAIMMFSQRIAQTVIEEKASRIVELLLSTVKPTTVLAGKIIGGTILAVGQVASIVIVALVCFAISGQTNLLDLLGAPLIWFVVLFVIGFVLFASLYAALAATVSRPEDVASVTSPLSMLVMLPYFLIVFANQNEAVMTWLSYIPFSSPVAMPIRMFNTGVAWWEPYVALAILVATVLAALWLAGRIYENSILRTGPKVKLKDALKAS</sequence>
<dbReference type="Pfam" id="PF12698">
    <property type="entry name" value="ABC2_membrane_3"/>
    <property type="match status" value="1"/>
</dbReference>
<evidence type="ECO:0000256" key="4">
    <source>
        <dbReference type="ARBA" id="ARBA00023136"/>
    </source>
</evidence>
<keyword evidence="3 5" id="KW-1133">Transmembrane helix</keyword>
<evidence type="ECO:0000313" key="7">
    <source>
        <dbReference type="EMBL" id="MDJ1371363.1"/>
    </source>
</evidence>
<keyword evidence="4 5" id="KW-0472">Membrane</keyword>
<organism evidence="7 8">
    <name type="scientific">Gulosibacter molinativorax</name>
    <dbReference type="NCBI Taxonomy" id="256821"/>
    <lineage>
        <taxon>Bacteria</taxon>
        <taxon>Bacillati</taxon>
        <taxon>Actinomycetota</taxon>
        <taxon>Actinomycetes</taxon>
        <taxon>Micrococcales</taxon>
        <taxon>Microbacteriaceae</taxon>
        <taxon>Gulosibacter</taxon>
    </lineage>
</organism>